<evidence type="ECO:0000256" key="5">
    <source>
        <dbReference type="SAM" id="MobiDB-lite"/>
    </source>
</evidence>
<feature type="region of interest" description="Disordered" evidence="5">
    <location>
        <begin position="255"/>
        <end position="279"/>
    </location>
</feature>
<keyword evidence="8" id="KW-1185">Reference proteome</keyword>
<dbReference type="PANTHER" id="PTHR33984:SF10">
    <property type="entry name" value="S1 MOTIF DOMAIN-CONTAINING PROTEIN"/>
    <property type="match status" value="1"/>
</dbReference>
<keyword evidence="2" id="KW-0238">DNA-binding</keyword>
<sequence length="790" mass="88387">MANPNAVVPYHDPYDDQISIIHQTLIPDEDPGIRAIADIPCMAEPNANNPLLPQCDGGIADANDPLMDPFIWDLCNNSLLRVDVSEAGSAEIRGETDGQAGRNCDPQTNSNHGNPLRVSTWPLPEVPYSCSCCLVLREITHTNGTHIAKLEIHGRLGLICHAIFEKYDIGVTSQDHEYQMFDFRQESTRNVKQFLVQYCAERKQAGYIMLQDPLLIFYEALCVGCNSEDNMAIDDFLRSSPVDSGACQRNQLEAMSTEPESVTQHEAEHVTTRSTKSSLAAQRERTGKLTLKDFIQYFHLPIENAARKMSICPTVMKKICRRHGLPRWPHRKHLLVRGCREGGKLDMASAQTLVCVKQVKQEAQGEWDESMPLPGDIIEGVAKDAADELFIQAKARSELSSQLGRISRSQEAIWVKVRRGDRAINLRVCVVPDPGSRLQKRFTIRAASRDRHVAVLADLTFEQCTELQVYEARVHFDSQCNKKWMSLQFYRMLIGGISIGHAEMSRRMVNVDSKGFNQKEVKYDWKMKVGTYLPDQRSTVVNSVLFMPLASEHAIDATTVRTMAWFNAAVSSGIPLVFVNIQTEQIITSEKANSTGKEIIWGKQPNFTTTVQIVQGIRLWFLPGIAEISLELIPVAGDARFGMDIKRTEEKHFPELWLKDENLLSPSEKPSPEFFKMLSKNPSRIQGFICVYSVTKRTAAERAGLGHLFEQATKTGHLLVISRLEGKSLMPSTVSSAGLIHCCDHADIKETLISAMDQMDSIQLHIMSWPSKTPPNPVQAIGAATLRPPS</sequence>
<feature type="domain" description="RWP-RK" evidence="6">
    <location>
        <begin position="276"/>
        <end position="356"/>
    </location>
</feature>
<protein>
    <recommendedName>
        <fullName evidence="6">RWP-RK domain-containing protein</fullName>
    </recommendedName>
</protein>
<evidence type="ECO:0000256" key="4">
    <source>
        <dbReference type="ARBA" id="ARBA00023242"/>
    </source>
</evidence>
<dbReference type="EMBL" id="JAVXUO010000248">
    <property type="protein sequence ID" value="KAK2994030.1"/>
    <property type="molecule type" value="Genomic_DNA"/>
</dbReference>
<evidence type="ECO:0000256" key="1">
    <source>
        <dbReference type="ARBA" id="ARBA00023015"/>
    </source>
</evidence>
<gene>
    <name evidence="7" type="ORF">RJ640_018787</name>
</gene>
<organism evidence="7 8">
    <name type="scientific">Escallonia rubra</name>
    <dbReference type="NCBI Taxonomy" id="112253"/>
    <lineage>
        <taxon>Eukaryota</taxon>
        <taxon>Viridiplantae</taxon>
        <taxon>Streptophyta</taxon>
        <taxon>Embryophyta</taxon>
        <taxon>Tracheophyta</taxon>
        <taxon>Spermatophyta</taxon>
        <taxon>Magnoliopsida</taxon>
        <taxon>eudicotyledons</taxon>
        <taxon>Gunneridae</taxon>
        <taxon>Pentapetalae</taxon>
        <taxon>asterids</taxon>
        <taxon>campanulids</taxon>
        <taxon>Escalloniales</taxon>
        <taxon>Escalloniaceae</taxon>
        <taxon>Escallonia</taxon>
    </lineage>
</organism>
<dbReference type="AlphaFoldDB" id="A0AA88SLS8"/>
<accession>A0AA88SLS8</accession>
<evidence type="ECO:0000256" key="2">
    <source>
        <dbReference type="ARBA" id="ARBA00023125"/>
    </source>
</evidence>
<name>A0AA88SLS8_9ASTE</name>
<evidence type="ECO:0000259" key="6">
    <source>
        <dbReference type="PROSITE" id="PS51519"/>
    </source>
</evidence>
<keyword evidence="4" id="KW-0539">Nucleus</keyword>
<reference evidence="7" key="1">
    <citation type="submission" date="2022-12" db="EMBL/GenBank/DDBJ databases">
        <title>Draft genome assemblies for two species of Escallonia (Escalloniales).</title>
        <authorList>
            <person name="Chanderbali A."/>
            <person name="Dervinis C."/>
            <person name="Anghel I."/>
            <person name="Soltis D."/>
            <person name="Soltis P."/>
            <person name="Zapata F."/>
        </authorList>
    </citation>
    <scope>NUCLEOTIDE SEQUENCE</scope>
    <source>
        <strain evidence="7">UCBG92.1500</strain>
        <tissue evidence="7">Leaf</tissue>
    </source>
</reference>
<keyword evidence="3" id="KW-0804">Transcription</keyword>
<dbReference type="PANTHER" id="PTHR33984">
    <property type="entry name" value="OS02G0717600 PROTEIN"/>
    <property type="match status" value="1"/>
</dbReference>
<keyword evidence="1" id="KW-0805">Transcription regulation</keyword>
<dbReference type="PROSITE" id="PS51519">
    <property type="entry name" value="RWP_RK"/>
    <property type="match status" value="1"/>
</dbReference>
<dbReference type="Proteomes" id="UP001187471">
    <property type="component" value="Unassembled WGS sequence"/>
</dbReference>
<proteinExistence type="predicted"/>
<evidence type="ECO:0000256" key="3">
    <source>
        <dbReference type="ARBA" id="ARBA00023163"/>
    </source>
</evidence>
<feature type="region of interest" description="Disordered" evidence="5">
    <location>
        <begin position="93"/>
        <end position="115"/>
    </location>
</feature>
<dbReference type="InterPro" id="IPR003035">
    <property type="entry name" value="RWP-RK_dom"/>
</dbReference>
<evidence type="ECO:0000313" key="7">
    <source>
        <dbReference type="EMBL" id="KAK2994030.1"/>
    </source>
</evidence>
<evidence type="ECO:0000313" key="8">
    <source>
        <dbReference type="Proteomes" id="UP001187471"/>
    </source>
</evidence>
<comment type="caution">
    <text evidence="7">The sequence shown here is derived from an EMBL/GenBank/DDBJ whole genome shotgun (WGS) entry which is preliminary data.</text>
</comment>
<dbReference type="GO" id="GO:0003677">
    <property type="term" value="F:DNA binding"/>
    <property type="evidence" value="ECO:0007669"/>
    <property type="project" value="UniProtKB-KW"/>
</dbReference>
<dbReference type="Pfam" id="PF02042">
    <property type="entry name" value="RWP-RK"/>
    <property type="match status" value="1"/>
</dbReference>